<gene>
    <name evidence="2" type="ORF">CDEB00056_LOCUS3393</name>
</gene>
<organism evidence="2">
    <name type="scientific">Chaetoceros debilis</name>
    <dbReference type="NCBI Taxonomy" id="122233"/>
    <lineage>
        <taxon>Eukaryota</taxon>
        <taxon>Sar</taxon>
        <taxon>Stramenopiles</taxon>
        <taxon>Ochrophyta</taxon>
        <taxon>Bacillariophyta</taxon>
        <taxon>Coscinodiscophyceae</taxon>
        <taxon>Chaetocerotophycidae</taxon>
        <taxon>Chaetocerotales</taxon>
        <taxon>Chaetocerotaceae</taxon>
        <taxon>Chaetoceros</taxon>
    </lineage>
</organism>
<name>A0A7S3V5G3_9STRA</name>
<feature type="region of interest" description="Disordered" evidence="1">
    <location>
        <begin position="1"/>
        <end position="61"/>
    </location>
</feature>
<dbReference type="AlphaFoldDB" id="A0A7S3V5G3"/>
<reference evidence="2" key="1">
    <citation type="submission" date="2021-01" db="EMBL/GenBank/DDBJ databases">
        <authorList>
            <person name="Corre E."/>
            <person name="Pelletier E."/>
            <person name="Niang G."/>
            <person name="Scheremetjew M."/>
            <person name="Finn R."/>
            <person name="Kale V."/>
            <person name="Holt S."/>
            <person name="Cochrane G."/>
            <person name="Meng A."/>
            <person name="Brown T."/>
            <person name="Cohen L."/>
        </authorList>
    </citation>
    <scope>NUCLEOTIDE SEQUENCE</scope>
    <source>
        <strain evidence="2">MM31A-1</strain>
    </source>
</reference>
<feature type="compositionally biased region" description="Polar residues" evidence="1">
    <location>
        <begin position="9"/>
        <end position="22"/>
    </location>
</feature>
<proteinExistence type="predicted"/>
<evidence type="ECO:0000256" key="1">
    <source>
        <dbReference type="SAM" id="MobiDB-lite"/>
    </source>
</evidence>
<sequence>MTESETHTKPSLQSALSMMPLTSSRSRSKSHNHNNPTLQQFQKPPYRTVLPSTNIHNANSNDIPADLLSPFRLIEVGVWEVEPVTTFEDGDKNDANSVQVGVEDGFGLFLEIPGTSSIAPPASSIFLMPRLRVGSGDLFS</sequence>
<protein>
    <submittedName>
        <fullName evidence="2">Uncharacterized protein</fullName>
    </submittedName>
</protein>
<feature type="compositionally biased region" description="Polar residues" evidence="1">
    <location>
        <begin position="50"/>
        <end position="61"/>
    </location>
</feature>
<accession>A0A7S3V5G3</accession>
<dbReference type="EMBL" id="HBIO01004888">
    <property type="protein sequence ID" value="CAE0458552.1"/>
    <property type="molecule type" value="Transcribed_RNA"/>
</dbReference>
<evidence type="ECO:0000313" key="2">
    <source>
        <dbReference type="EMBL" id="CAE0458552.1"/>
    </source>
</evidence>